<feature type="compositionally biased region" description="Basic and acidic residues" evidence="1">
    <location>
        <begin position="401"/>
        <end position="411"/>
    </location>
</feature>
<feature type="compositionally biased region" description="Basic residues" evidence="1">
    <location>
        <begin position="492"/>
        <end position="503"/>
    </location>
</feature>
<sequence length="518" mass="57308">MKLMKRLAGILLAVCLVVPFTRLYVNAADGVIFFTDLDGIQVGETFTIQGSVVNRDGNLGQVELTMNYDTTAMRYVDGDANVTDQGDGTLVYSGTVNGQERLDFNMEFEALVQGETRLEQKGAEVTDANGETLNLLDPPGYSDVKIEAGDGTQSSSGTATGSKVTLNVNDTEYTVASSFPSNELPAGFSAADITVNGETVKGAVKENGNVQLLYLLDSGNVGAFFLYHAEDGSVSPIQIVNLASGGSLILLGDRGDVTLPARYQEVELELSDTQTLPAWQDSKNSRYYLMNGLNADGDQAIYRYDSKDQTYQYYGDDVTATTSGKDSDSGVFGKVTTFVQDHVEVVLIGAGFVFLVLLLLILILAVKLHRRNLELDDVYDELDDLTQKRSSSGTQGPETKSSMKKESDDLPKIQMPEEGFDEFEQFDSDDYGDYDSSADDEFEDYEDDYEDFEDDYEDDYTEESSDDDSDFDSDYDDDYDDFEENYEESRPSKKFGRGKKKKTQKDDDDDFSIDFIDL</sequence>
<dbReference type="AlphaFoldDB" id="A0A3E3K0Y2"/>
<keyword evidence="2" id="KW-0812">Transmembrane</keyword>
<feature type="compositionally biased region" description="Polar residues" evidence="1">
    <location>
        <begin position="388"/>
        <end position="400"/>
    </location>
</feature>
<feature type="signal peptide" evidence="3">
    <location>
        <begin position="1"/>
        <end position="27"/>
    </location>
</feature>
<feature type="transmembrane region" description="Helical" evidence="2">
    <location>
        <begin position="345"/>
        <end position="366"/>
    </location>
</feature>
<evidence type="ECO:0000256" key="1">
    <source>
        <dbReference type="SAM" id="MobiDB-lite"/>
    </source>
</evidence>
<keyword evidence="3" id="KW-0732">Signal</keyword>
<evidence type="ECO:0008006" key="6">
    <source>
        <dbReference type="Google" id="ProtNLM"/>
    </source>
</evidence>
<dbReference type="EMBL" id="QVLX01000005">
    <property type="protein sequence ID" value="RGE86460.1"/>
    <property type="molecule type" value="Genomic_DNA"/>
</dbReference>
<evidence type="ECO:0000313" key="5">
    <source>
        <dbReference type="Proteomes" id="UP000261080"/>
    </source>
</evidence>
<reference evidence="4 5" key="1">
    <citation type="submission" date="2018-08" db="EMBL/GenBank/DDBJ databases">
        <title>A genome reference for cultivated species of the human gut microbiota.</title>
        <authorList>
            <person name="Zou Y."/>
            <person name="Xue W."/>
            <person name="Luo G."/>
        </authorList>
    </citation>
    <scope>NUCLEOTIDE SEQUENCE [LARGE SCALE GENOMIC DNA]</scope>
    <source>
        <strain evidence="4 5">AF37-2AT</strain>
    </source>
</reference>
<evidence type="ECO:0000313" key="4">
    <source>
        <dbReference type="EMBL" id="RGE86460.1"/>
    </source>
</evidence>
<proteinExistence type="predicted"/>
<keyword evidence="5" id="KW-1185">Reference proteome</keyword>
<protein>
    <recommendedName>
        <fullName evidence="6">Cohesin domain-containing protein</fullName>
    </recommendedName>
</protein>
<organism evidence="4 5">
    <name type="scientific">Sellimonas intestinalis</name>
    <dbReference type="NCBI Taxonomy" id="1653434"/>
    <lineage>
        <taxon>Bacteria</taxon>
        <taxon>Bacillati</taxon>
        <taxon>Bacillota</taxon>
        <taxon>Clostridia</taxon>
        <taxon>Lachnospirales</taxon>
        <taxon>Lachnospiraceae</taxon>
        <taxon>Sellimonas</taxon>
    </lineage>
</organism>
<dbReference type="Proteomes" id="UP000261080">
    <property type="component" value="Unassembled WGS sequence"/>
</dbReference>
<feature type="compositionally biased region" description="Acidic residues" evidence="1">
    <location>
        <begin position="506"/>
        <end position="518"/>
    </location>
</feature>
<gene>
    <name evidence="4" type="ORF">DW016_10400</name>
</gene>
<feature type="region of interest" description="Disordered" evidence="1">
    <location>
        <begin position="387"/>
        <end position="411"/>
    </location>
</feature>
<keyword evidence="2" id="KW-0472">Membrane</keyword>
<evidence type="ECO:0000256" key="2">
    <source>
        <dbReference type="SAM" id="Phobius"/>
    </source>
</evidence>
<keyword evidence="2" id="KW-1133">Transmembrane helix</keyword>
<comment type="caution">
    <text evidence="4">The sequence shown here is derived from an EMBL/GenBank/DDBJ whole genome shotgun (WGS) entry which is preliminary data.</text>
</comment>
<name>A0A3E3K0Y2_9FIRM</name>
<dbReference type="RefSeq" id="WP_117493593.1">
    <property type="nucleotide sequence ID" value="NZ_QVLX01000005.1"/>
</dbReference>
<evidence type="ECO:0000256" key="3">
    <source>
        <dbReference type="SAM" id="SignalP"/>
    </source>
</evidence>
<accession>A0A3E3K0Y2</accession>
<feature type="compositionally biased region" description="Acidic residues" evidence="1">
    <location>
        <begin position="424"/>
        <end position="486"/>
    </location>
</feature>
<dbReference type="OrthoDB" id="2020989at2"/>
<feature type="region of interest" description="Disordered" evidence="1">
    <location>
        <begin position="424"/>
        <end position="518"/>
    </location>
</feature>
<feature type="chain" id="PRO_5017730101" description="Cohesin domain-containing protein" evidence="3">
    <location>
        <begin position="28"/>
        <end position="518"/>
    </location>
</feature>